<evidence type="ECO:0000313" key="2">
    <source>
        <dbReference type="Proteomes" id="UP000464524"/>
    </source>
</evidence>
<dbReference type="InterPro" id="IPR021879">
    <property type="entry name" value="VC2046_fam"/>
</dbReference>
<dbReference type="Pfam" id="PF11993">
    <property type="entry name" value="VC2046"/>
    <property type="match status" value="1"/>
</dbReference>
<keyword evidence="2" id="KW-1185">Reference proteome</keyword>
<gene>
    <name evidence="1" type="ORF">FX988_03557</name>
</gene>
<organism evidence="1 2">
    <name type="scientific">Paraglaciecola mesophila</name>
    <dbReference type="NCBI Taxonomy" id="197222"/>
    <lineage>
        <taxon>Bacteria</taxon>
        <taxon>Pseudomonadati</taxon>
        <taxon>Pseudomonadota</taxon>
        <taxon>Gammaproteobacteria</taxon>
        <taxon>Alteromonadales</taxon>
        <taxon>Alteromonadaceae</taxon>
        <taxon>Paraglaciecola</taxon>
    </lineage>
</organism>
<evidence type="ECO:0000313" key="1">
    <source>
        <dbReference type="EMBL" id="QHJ13296.1"/>
    </source>
</evidence>
<name>A0A857JP94_9ALTE</name>
<dbReference type="RefSeq" id="WP_160181401.1">
    <property type="nucleotide sequence ID" value="NZ_CP047656.1"/>
</dbReference>
<dbReference type="AlphaFoldDB" id="A0A857JP94"/>
<sequence>MQETQATQNKQAVNQTSLDLEFSGALNRASQQGGKFALLLSMLQQDILARPRIGSVNTETSGVEEEITSYYPESQLQAHAQDWLLADTTTEILHADGIRSAQLWLAMHPQPLSLHNDAFHIDDDIVENCDMYTQNRYAAHSAGYANTSESNGHDNEITVDETGIFDLLEEIGLQMQA</sequence>
<dbReference type="EMBL" id="CP047656">
    <property type="protein sequence ID" value="QHJ13296.1"/>
    <property type="molecule type" value="Genomic_DNA"/>
</dbReference>
<protein>
    <submittedName>
        <fullName evidence="1">Uncharacterized protein</fullName>
    </submittedName>
</protein>
<dbReference type="OrthoDB" id="6330693at2"/>
<accession>A0A857JP94</accession>
<proteinExistence type="predicted"/>
<reference evidence="1 2" key="1">
    <citation type="submission" date="2019-12" db="EMBL/GenBank/DDBJ databases">
        <title>Genome sequencing and assembly of endphytes of Porphyra tenera.</title>
        <authorList>
            <person name="Park J.M."/>
            <person name="Shin R."/>
            <person name="Jo S.H."/>
        </authorList>
    </citation>
    <scope>NUCLEOTIDE SEQUENCE [LARGE SCALE GENOMIC DNA]</scope>
    <source>
        <strain evidence="1 2">GPM4</strain>
    </source>
</reference>
<dbReference type="KEGG" id="pmes:FX988_03557"/>
<dbReference type="Proteomes" id="UP000464524">
    <property type="component" value="Chromosome"/>
</dbReference>